<feature type="domain" description="UBX" evidence="2">
    <location>
        <begin position="358"/>
        <end position="438"/>
    </location>
</feature>
<evidence type="ECO:0000313" key="4">
    <source>
        <dbReference type="Proteomes" id="UP001590950"/>
    </source>
</evidence>
<protein>
    <recommendedName>
        <fullName evidence="2">UBX domain-containing protein</fullName>
    </recommendedName>
</protein>
<evidence type="ECO:0000259" key="2">
    <source>
        <dbReference type="PROSITE" id="PS50033"/>
    </source>
</evidence>
<dbReference type="PANTHER" id="PTHR46467">
    <property type="entry name" value="TETHER CONTAINING UBX DOMAIN FOR GLUT4"/>
    <property type="match status" value="1"/>
</dbReference>
<evidence type="ECO:0000313" key="3">
    <source>
        <dbReference type="EMBL" id="KAL2046078.1"/>
    </source>
</evidence>
<dbReference type="InterPro" id="IPR001012">
    <property type="entry name" value="UBX_dom"/>
</dbReference>
<organism evidence="3 4">
    <name type="scientific">Stereocaulon virgatum</name>
    <dbReference type="NCBI Taxonomy" id="373712"/>
    <lineage>
        <taxon>Eukaryota</taxon>
        <taxon>Fungi</taxon>
        <taxon>Dikarya</taxon>
        <taxon>Ascomycota</taxon>
        <taxon>Pezizomycotina</taxon>
        <taxon>Lecanoromycetes</taxon>
        <taxon>OSLEUM clade</taxon>
        <taxon>Lecanoromycetidae</taxon>
        <taxon>Lecanorales</taxon>
        <taxon>Lecanorineae</taxon>
        <taxon>Stereocaulaceae</taxon>
        <taxon>Stereocaulon</taxon>
    </lineage>
</organism>
<dbReference type="Pfam" id="PF11470">
    <property type="entry name" value="TUG-UBL1"/>
    <property type="match status" value="1"/>
</dbReference>
<dbReference type="Gene3D" id="3.10.20.90">
    <property type="entry name" value="Phosphatidylinositol 3-kinase Catalytic Subunit, Chain A, domain 1"/>
    <property type="match status" value="2"/>
</dbReference>
<keyword evidence="4" id="KW-1185">Reference proteome</keyword>
<dbReference type="EMBL" id="JBEFKJ010000004">
    <property type="protein sequence ID" value="KAL2046078.1"/>
    <property type="molecule type" value="Genomic_DNA"/>
</dbReference>
<feature type="compositionally biased region" description="Basic and acidic residues" evidence="1">
    <location>
        <begin position="483"/>
        <end position="498"/>
    </location>
</feature>
<accession>A0ABR4AJX1</accession>
<dbReference type="Pfam" id="PF00789">
    <property type="entry name" value="UBX"/>
    <property type="match status" value="1"/>
</dbReference>
<name>A0ABR4AJX1_9LECA</name>
<gene>
    <name evidence="3" type="ORF">N7G274_001525</name>
</gene>
<proteinExistence type="predicted"/>
<dbReference type="InterPro" id="IPR029071">
    <property type="entry name" value="Ubiquitin-like_domsf"/>
</dbReference>
<sequence length="510" mass="54913">MASHVVVLDSTARSTKIKTTPTKYLSDILQEACGKLGLDPSRHGLKNSKDKALDLSQPFRLSGLSSGAKLQLVVLSRSPSVVSVALQLPESEAGSSSRLTDKFSSTTTLWLLLRQFESSLAIARNFTARGIAQVGSGSATGSGRLYYETPVIHVMGRELVSFTDLQKTLAQLGFNSGSVLLRLSFRATETPLEEAMVEIDQYFKSVEGESIGGAHADSVGKAESTPQASEPVLDKEMTDQPSSSEPPSDPMDSQLSPQPTQNDELQPLPEPPAAPSEPSPSDDQTVVGPSQQPIQIYAPPSASTPAAALQPHNEKDFEPTIDHAKLHQKRLNEFARNKPLPSDAELAAQAEAQAKKNAEVKNVNIKVRFPDQTQVIREFTNMDTTAVLYDFVKKMMHNENEPFALSFSSAKGPQSIPKDKSVKLIQGLGMVGAVLVNVVWEEGVSAEARRGKVLKAEYQDRAVAIQVKEPEGVDVEEPAESSGKGKDTAGKGGKEKKGGVPKWLKLPGKK</sequence>
<dbReference type="CDD" id="cd17075">
    <property type="entry name" value="UBX1_UBXN9"/>
    <property type="match status" value="1"/>
</dbReference>
<feature type="region of interest" description="Disordered" evidence="1">
    <location>
        <begin position="467"/>
        <end position="510"/>
    </location>
</feature>
<feature type="region of interest" description="Disordered" evidence="1">
    <location>
        <begin position="214"/>
        <end position="289"/>
    </location>
</feature>
<dbReference type="Proteomes" id="UP001590950">
    <property type="component" value="Unassembled WGS sequence"/>
</dbReference>
<dbReference type="SUPFAM" id="SSF54236">
    <property type="entry name" value="Ubiquitin-like"/>
    <property type="match status" value="2"/>
</dbReference>
<evidence type="ECO:0000256" key="1">
    <source>
        <dbReference type="SAM" id="MobiDB-lite"/>
    </source>
</evidence>
<dbReference type="InterPro" id="IPR059238">
    <property type="entry name" value="UBX1_UBXN9"/>
</dbReference>
<reference evidence="3 4" key="1">
    <citation type="submission" date="2024-09" db="EMBL/GenBank/DDBJ databases">
        <title>Rethinking Asexuality: The Enigmatic Case of Functional Sexual Genes in Lepraria (Stereocaulaceae).</title>
        <authorList>
            <person name="Doellman M."/>
            <person name="Sun Y."/>
            <person name="Barcenas-Pena A."/>
            <person name="Lumbsch H.T."/>
            <person name="Grewe F."/>
        </authorList>
    </citation>
    <scope>NUCLEOTIDE SEQUENCE [LARGE SCALE GENOMIC DNA]</scope>
    <source>
        <strain evidence="3 4">Mercado 3170</strain>
    </source>
</reference>
<dbReference type="CDD" id="cd01767">
    <property type="entry name" value="UBX"/>
    <property type="match status" value="1"/>
</dbReference>
<feature type="compositionally biased region" description="Low complexity" evidence="1">
    <location>
        <begin position="239"/>
        <end position="253"/>
    </location>
</feature>
<dbReference type="PANTHER" id="PTHR46467:SF1">
    <property type="entry name" value="TETHER CONTAINING UBX DOMAIN FOR GLUT4"/>
    <property type="match status" value="1"/>
</dbReference>
<dbReference type="CDD" id="cd16105">
    <property type="entry name" value="Ubl_ASPSCR1_like"/>
    <property type="match status" value="1"/>
</dbReference>
<dbReference type="InterPro" id="IPR021569">
    <property type="entry name" value="TUG-UBL1"/>
</dbReference>
<dbReference type="PROSITE" id="PS50033">
    <property type="entry name" value="UBX"/>
    <property type="match status" value="1"/>
</dbReference>
<comment type="caution">
    <text evidence="3">The sequence shown here is derived from an EMBL/GenBank/DDBJ whole genome shotgun (WGS) entry which is preliminary data.</text>
</comment>
<feature type="compositionally biased region" description="Pro residues" evidence="1">
    <location>
        <begin position="268"/>
        <end position="278"/>
    </location>
</feature>